<organism evidence="1 2">
    <name type="scientific">Duncaniella freteri</name>
    <dbReference type="NCBI Taxonomy" id="2530391"/>
    <lineage>
        <taxon>Bacteria</taxon>
        <taxon>Pseudomonadati</taxon>
        <taxon>Bacteroidota</taxon>
        <taxon>Bacteroidia</taxon>
        <taxon>Bacteroidales</taxon>
        <taxon>Muribaculaceae</taxon>
        <taxon>Duncaniella</taxon>
    </lineage>
</organism>
<dbReference type="AlphaFoldDB" id="A0A4Z0V6Z4"/>
<evidence type="ECO:0000313" key="1">
    <source>
        <dbReference type="EMBL" id="TGG40104.1"/>
    </source>
</evidence>
<comment type="caution">
    <text evidence="1">The sequence shown here is derived from an EMBL/GenBank/DDBJ whole genome shotgun (WGS) entry which is preliminary data.</text>
</comment>
<reference evidence="1 2" key="1">
    <citation type="submission" date="2019-02" db="EMBL/GenBank/DDBJ databases">
        <title>Isolation and identification of novel species under the genus Muribaculum.</title>
        <authorList>
            <person name="Miyake S."/>
            <person name="Ding Y."/>
            <person name="Low A."/>
            <person name="Soh M."/>
            <person name="Seedorf H."/>
        </authorList>
    </citation>
    <scope>NUCLEOTIDE SEQUENCE [LARGE SCALE GENOMIC DNA]</scope>
    <source>
        <strain evidence="1 2">TLL-A3</strain>
    </source>
</reference>
<gene>
    <name evidence="1" type="ORF">EZ315_05090</name>
</gene>
<dbReference type="RefSeq" id="WP_135471120.1">
    <property type="nucleotide sequence ID" value="NZ_CASCNC010000002.1"/>
</dbReference>
<protein>
    <submittedName>
        <fullName evidence="1">Uncharacterized protein</fullName>
    </submittedName>
</protein>
<accession>A0A4Z0V6Z4</accession>
<proteinExistence type="predicted"/>
<sequence>MRSNASHRLLLPMLLYIIVAAPLALLGDNTLRGNRLKASGRNMYPLTAASPQPQPDTLRHPVSPTITVSGYDKPLRSYRETLLLTNGTEREVLSIALTIMYIDMQGRQLHQRTDTLTAKIPSGETRMVRMSSWDTQRSYYYHRGQRPRTANVTPYDISCRVEFITLKPEKND</sequence>
<dbReference type="GeneID" id="82149161"/>
<keyword evidence="2" id="KW-1185">Reference proteome</keyword>
<evidence type="ECO:0000313" key="2">
    <source>
        <dbReference type="Proteomes" id="UP000297635"/>
    </source>
</evidence>
<dbReference type="EMBL" id="SJSA01000001">
    <property type="protein sequence ID" value="TGG40104.1"/>
    <property type="molecule type" value="Genomic_DNA"/>
</dbReference>
<dbReference type="Proteomes" id="UP000297635">
    <property type="component" value="Unassembled WGS sequence"/>
</dbReference>
<name>A0A4Z0V6Z4_9BACT</name>